<keyword evidence="2" id="KW-1133">Transmembrane helix</keyword>
<evidence type="ECO:0000256" key="1">
    <source>
        <dbReference type="SAM" id="MobiDB-lite"/>
    </source>
</evidence>
<accession>A0A210PTY8</accession>
<keyword evidence="2" id="KW-0472">Membrane</keyword>
<feature type="transmembrane region" description="Helical" evidence="2">
    <location>
        <begin position="663"/>
        <end position="684"/>
    </location>
</feature>
<dbReference type="EMBL" id="NEDP02005494">
    <property type="protein sequence ID" value="OWF39916.1"/>
    <property type="molecule type" value="Genomic_DNA"/>
</dbReference>
<dbReference type="AlphaFoldDB" id="A0A210PTY8"/>
<keyword evidence="3" id="KW-0732">Signal</keyword>
<feature type="chain" id="PRO_5013233518" description="Ig-like domain-containing protein" evidence="3">
    <location>
        <begin position="22"/>
        <end position="915"/>
    </location>
</feature>
<evidence type="ECO:0000313" key="4">
    <source>
        <dbReference type="EMBL" id="OWF39916.1"/>
    </source>
</evidence>
<feature type="signal peptide" evidence="3">
    <location>
        <begin position="1"/>
        <end position="21"/>
    </location>
</feature>
<feature type="region of interest" description="Disordered" evidence="1">
    <location>
        <begin position="850"/>
        <end position="876"/>
    </location>
</feature>
<reference evidence="4 5" key="1">
    <citation type="journal article" date="2017" name="Nat. Ecol. Evol.">
        <title>Scallop genome provides insights into evolution of bilaterian karyotype and development.</title>
        <authorList>
            <person name="Wang S."/>
            <person name="Zhang J."/>
            <person name="Jiao W."/>
            <person name="Li J."/>
            <person name="Xun X."/>
            <person name="Sun Y."/>
            <person name="Guo X."/>
            <person name="Huan P."/>
            <person name="Dong B."/>
            <person name="Zhang L."/>
            <person name="Hu X."/>
            <person name="Sun X."/>
            <person name="Wang J."/>
            <person name="Zhao C."/>
            <person name="Wang Y."/>
            <person name="Wang D."/>
            <person name="Huang X."/>
            <person name="Wang R."/>
            <person name="Lv J."/>
            <person name="Li Y."/>
            <person name="Zhang Z."/>
            <person name="Liu B."/>
            <person name="Lu W."/>
            <person name="Hui Y."/>
            <person name="Liang J."/>
            <person name="Zhou Z."/>
            <person name="Hou R."/>
            <person name="Li X."/>
            <person name="Liu Y."/>
            <person name="Li H."/>
            <person name="Ning X."/>
            <person name="Lin Y."/>
            <person name="Zhao L."/>
            <person name="Xing Q."/>
            <person name="Dou J."/>
            <person name="Li Y."/>
            <person name="Mao J."/>
            <person name="Guo H."/>
            <person name="Dou H."/>
            <person name="Li T."/>
            <person name="Mu C."/>
            <person name="Jiang W."/>
            <person name="Fu Q."/>
            <person name="Fu X."/>
            <person name="Miao Y."/>
            <person name="Liu J."/>
            <person name="Yu Q."/>
            <person name="Li R."/>
            <person name="Liao H."/>
            <person name="Li X."/>
            <person name="Kong Y."/>
            <person name="Jiang Z."/>
            <person name="Chourrout D."/>
            <person name="Li R."/>
            <person name="Bao Z."/>
        </authorList>
    </citation>
    <scope>NUCLEOTIDE SEQUENCE [LARGE SCALE GENOMIC DNA]</scope>
    <source>
        <strain evidence="4 5">PY_sf001</strain>
    </source>
</reference>
<sequence length="915" mass="102037">MFTLSMDKCITVLLCGTAILAQSQWQWIQPLDIQSNSNSSCVPVGHDLVITCTRNPKPEATGPEQRITVKKQLMGSSTTILPMGIKQGVEVLLPNVTLNDTAIYTCCLGDDCVGLNFVIGELPPAPQDFECVIYDVYYMECTWTSSDKCVTWSVQYETVPSYPNRYDREKLTQTACDGTGTPLLHGCNPKNNCSDHTKCIRNVWSLEIPQLDVVYKISLTGSGIYGVATYYYNISTSYVIEKLGNLYSCSSLFNGSTVEIGCKFPLPPTGFENGLRCKITAESIYSTRYDTIEYTVGNLSYRLEDSHPYTFYNMSLTCQVNKSLYWGNPFIYQFTTPQDVPLVGPSTSNQSYTVWCKADKPHVSIYIQHPSAYQTQGILTGYNMKIESSADCWNQSFVPNKTTLMFSSMDFNMCGTSVNYDVTIWSQTSEGDSKEGTHLSISANPTHMVITEVIVEETNSGYRVSWKGQSNQSNKCVYHWCISDRKSQGWTDNVTCLGRYNFNETTGRHSLIPLDTDDGLLWKFGVSQNGTGIRWQDCVFSNGPPIRKPDRLDNESTIELPEKMAFCSKTSQKGPKPLEYLVLYSDIERSTSKHFTVNASMRTSFNGIHLIADTLYTVKYKIIYSNGRQSEFSDAVSFKTPTKAPAQQRVSGSSSSTTEVWKVAGGIMGAIAFLIIALILIYTANWRWKNMDDKIEDVSVQPPDITESYKEKFGTITYKTPDSGRGTLSSTNTSLNDNQLQRATIPSTPRKPQNRLPVPCDIHDVSQTNHGFLVSNDEESAESEQVPFVPNGTVDSTEADIHNSQNLQFFNDNVKFERNQNADYVQVDQLISPPSSPVDYDATSGVNTKGLTTTDDAGPENHDMIGNTENTTDEKGDVNPTLRLQNEHHSTQNSICEDYVLAGFLGSQGQYNQKL</sequence>
<evidence type="ECO:0008006" key="6">
    <source>
        <dbReference type="Google" id="ProtNLM"/>
    </source>
</evidence>
<organism evidence="4 5">
    <name type="scientific">Mizuhopecten yessoensis</name>
    <name type="common">Japanese scallop</name>
    <name type="synonym">Patinopecten yessoensis</name>
    <dbReference type="NCBI Taxonomy" id="6573"/>
    <lineage>
        <taxon>Eukaryota</taxon>
        <taxon>Metazoa</taxon>
        <taxon>Spiralia</taxon>
        <taxon>Lophotrochozoa</taxon>
        <taxon>Mollusca</taxon>
        <taxon>Bivalvia</taxon>
        <taxon>Autobranchia</taxon>
        <taxon>Pteriomorphia</taxon>
        <taxon>Pectinida</taxon>
        <taxon>Pectinoidea</taxon>
        <taxon>Pectinidae</taxon>
        <taxon>Mizuhopecten</taxon>
    </lineage>
</organism>
<evidence type="ECO:0000256" key="2">
    <source>
        <dbReference type="SAM" id="Phobius"/>
    </source>
</evidence>
<protein>
    <recommendedName>
        <fullName evidence="6">Ig-like domain-containing protein</fullName>
    </recommendedName>
</protein>
<name>A0A210PTY8_MIZYE</name>
<comment type="caution">
    <text evidence="4">The sequence shown here is derived from an EMBL/GenBank/DDBJ whole genome shotgun (WGS) entry which is preliminary data.</text>
</comment>
<evidence type="ECO:0000313" key="5">
    <source>
        <dbReference type="Proteomes" id="UP000242188"/>
    </source>
</evidence>
<evidence type="ECO:0000256" key="3">
    <source>
        <dbReference type="SAM" id="SignalP"/>
    </source>
</evidence>
<gene>
    <name evidence="4" type="ORF">KP79_PYT04253</name>
</gene>
<proteinExistence type="predicted"/>
<dbReference type="Proteomes" id="UP000242188">
    <property type="component" value="Unassembled WGS sequence"/>
</dbReference>
<dbReference type="Gene3D" id="2.60.40.10">
    <property type="entry name" value="Immunoglobulins"/>
    <property type="match status" value="1"/>
</dbReference>
<keyword evidence="5" id="KW-1185">Reference proteome</keyword>
<dbReference type="InterPro" id="IPR013783">
    <property type="entry name" value="Ig-like_fold"/>
</dbReference>
<dbReference type="OrthoDB" id="6071279at2759"/>
<keyword evidence="2" id="KW-0812">Transmembrane</keyword>